<reference evidence="1 2" key="1">
    <citation type="submission" date="2019-03" db="EMBL/GenBank/DDBJ databases">
        <title>Genomic Encyclopedia of Type Strains, Phase IV (KMG-IV): sequencing the most valuable type-strain genomes for metagenomic binning, comparative biology and taxonomic classification.</title>
        <authorList>
            <person name="Goeker M."/>
        </authorList>
    </citation>
    <scope>NUCLEOTIDE SEQUENCE [LARGE SCALE GENOMIC DNA]</scope>
    <source>
        <strain evidence="1 2">DSM 28559</strain>
    </source>
</reference>
<dbReference type="Pfam" id="PF03419">
    <property type="entry name" value="Peptidase_U4"/>
    <property type="match status" value="1"/>
</dbReference>
<organism evidence="1 2">
    <name type="scientific">Frisingicoccus caecimuris</name>
    <dbReference type="NCBI Taxonomy" id="1796636"/>
    <lineage>
        <taxon>Bacteria</taxon>
        <taxon>Bacillati</taxon>
        <taxon>Bacillota</taxon>
        <taxon>Clostridia</taxon>
        <taxon>Lachnospirales</taxon>
        <taxon>Lachnospiraceae</taxon>
        <taxon>Frisingicoccus</taxon>
    </lineage>
</organism>
<dbReference type="GO" id="GO:0006508">
    <property type="term" value="P:proteolysis"/>
    <property type="evidence" value="ECO:0007669"/>
    <property type="project" value="InterPro"/>
</dbReference>
<dbReference type="GO" id="GO:0030436">
    <property type="term" value="P:asexual sporulation"/>
    <property type="evidence" value="ECO:0007669"/>
    <property type="project" value="InterPro"/>
</dbReference>
<sequence>MTIKALLDTGNCLYEPLTGKPVCLVEYGRLKTCLKNGTVIPGIRAIPYHSIGKKHGVLLGVTVDKLIFQNQGRKYEQSGCIVGIYKGKLSQSGEFSAIVHPDILKK</sequence>
<gene>
    <name evidence="1" type="ORF">EV212_103136</name>
</gene>
<dbReference type="GO" id="GO:0004190">
    <property type="term" value="F:aspartic-type endopeptidase activity"/>
    <property type="evidence" value="ECO:0007669"/>
    <property type="project" value="InterPro"/>
</dbReference>
<accession>A0A4R2LDP4</accession>
<protein>
    <submittedName>
        <fullName evidence="1">Sigma-E processing peptidase SpoIIGA</fullName>
    </submittedName>
</protein>
<dbReference type="EMBL" id="SLXA01000003">
    <property type="protein sequence ID" value="TCO85415.1"/>
    <property type="molecule type" value="Genomic_DNA"/>
</dbReference>
<dbReference type="AlphaFoldDB" id="A0A4R2LDP4"/>
<proteinExistence type="predicted"/>
<comment type="caution">
    <text evidence="1">The sequence shown here is derived from an EMBL/GenBank/DDBJ whole genome shotgun (WGS) entry which is preliminary data.</text>
</comment>
<evidence type="ECO:0000313" key="2">
    <source>
        <dbReference type="Proteomes" id="UP000295711"/>
    </source>
</evidence>
<dbReference type="InterPro" id="IPR005081">
    <property type="entry name" value="SpoIIGA"/>
</dbReference>
<keyword evidence="2" id="KW-1185">Reference proteome</keyword>
<dbReference type="Proteomes" id="UP000295711">
    <property type="component" value="Unassembled WGS sequence"/>
</dbReference>
<name>A0A4R2LDP4_9FIRM</name>
<evidence type="ECO:0000313" key="1">
    <source>
        <dbReference type="EMBL" id="TCO85415.1"/>
    </source>
</evidence>